<dbReference type="EMBL" id="JBBHLI010000001">
    <property type="protein sequence ID" value="MEK9500046.1"/>
    <property type="molecule type" value="Genomic_DNA"/>
</dbReference>
<gene>
    <name evidence="2" type="ORF">WI372_03480</name>
</gene>
<feature type="domain" description="Putative glutamine amidotransferase" evidence="1">
    <location>
        <begin position="66"/>
        <end position="209"/>
    </location>
</feature>
<evidence type="ECO:0000313" key="3">
    <source>
        <dbReference type="Proteomes" id="UP001484239"/>
    </source>
</evidence>
<accession>A0ABU9E687</accession>
<dbReference type="Proteomes" id="UP001484239">
    <property type="component" value="Unassembled WGS sequence"/>
</dbReference>
<dbReference type="InterPro" id="IPR010768">
    <property type="entry name" value="GATase1-like"/>
</dbReference>
<dbReference type="SUPFAM" id="SSF52317">
    <property type="entry name" value="Class I glutamine amidotransferase-like"/>
    <property type="match status" value="1"/>
</dbReference>
<comment type="caution">
    <text evidence="2">The sequence shown here is derived from an EMBL/GenBank/DDBJ whole genome shotgun (WGS) entry which is preliminary data.</text>
</comment>
<reference evidence="2 3" key="1">
    <citation type="submission" date="2024-02" db="EMBL/GenBank/DDBJ databases">
        <title>A novel Gemmatimonadota bacterium.</title>
        <authorList>
            <person name="Du Z.-J."/>
            <person name="Ye Y.-Q."/>
        </authorList>
    </citation>
    <scope>NUCLEOTIDE SEQUENCE [LARGE SCALE GENOMIC DNA]</scope>
    <source>
        <strain evidence="2 3">DH-20</strain>
    </source>
</reference>
<keyword evidence="3" id="KW-1185">Reference proteome</keyword>
<proteinExistence type="predicted"/>
<evidence type="ECO:0000259" key="1">
    <source>
        <dbReference type="Pfam" id="PF07090"/>
    </source>
</evidence>
<dbReference type="InterPro" id="IPR029062">
    <property type="entry name" value="Class_I_gatase-like"/>
</dbReference>
<evidence type="ECO:0000313" key="2">
    <source>
        <dbReference type="EMBL" id="MEK9500046.1"/>
    </source>
</evidence>
<name>A0ABU9E687_9BACT</name>
<dbReference type="PANTHER" id="PTHR37947:SF1">
    <property type="entry name" value="BLL2462 PROTEIN"/>
    <property type="match status" value="1"/>
</dbReference>
<protein>
    <submittedName>
        <fullName evidence="2">Glutamine amidotransferase</fullName>
    </submittedName>
</protein>
<sequence length="249" mass="26372">MNDRILYAGDSHLGGAAAYLAGVLSHGGIPFDHVPSDAPLGPTLGLTEPRLYVISDYPVKNLTDADMQRISGDVAAGAGLLMIGGWESFHGAAGEYHTSPLAEILPVRMQNSDDRVNAARPCLVEEGASHPILEGLPLERPPGIGGYNRVEPREGAEVLLFARHCPVEVDPRGQYTVTPGARAPLLVVGHHGRGRTAAFASDVAPHWVGGLVDWGEGRVKACAPGGVEIEVGSLYAEFFTRLVRWTMGA</sequence>
<keyword evidence="2" id="KW-0315">Glutamine amidotransferase</keyword>
<dbReference type="Gene3D" id="3.40.50.880">
    <property type="match status" value="1"/>
</dbReference>
<dbReference type="PANTHER" id="PTHR37947">
    <property type="entry name" value="BLL2462 PROTEIN"/>
    <property type="match status" value="1"/>
</dbReference>
<dbReference type="RefSeq" id="WP_405277728.1">
    <property type="nucleotide sequence ID" value="NZ_JBBHLI010000001.1"/>
</dbReference>
<organism evidence="2 3">
    <name type="scientific">Gaopeijia maritima</name>
    <dbReference type="NCBI Taxonomy" id="3119007"/>
    <lineage>
        <taxon>Bacteria</taxon>
        <taxon>Pseudomonadati</taxon>
        <taxon>Gemmatimonadota</taxon>
        <taxon>Longimicrobiia</taxon>
        <taxon>Gaopeijiales</taxon>
        <taxon>Gaopeijiaceae</taxon>
        <taxon>Gaopeijia</taxon>
    </lineage>
</organism>
<dbReference type="Pfam" id="PF07090">
    <property type="entry name" value="GATase1_like"/>
    <property type="match status" value="1"/>
</dbReference>